<dbReference type="Proteomes" id="UP000325690">
    <property type="component" value="Unassembled WGS sequence"/>
</dbReference>
<gene>
    <name evidence="1" type="ORF">MPHL21000_12960</name>
</gene>
<evidence type="ECO:0000313" key="2">
    <source>
        <dbReference type="Proteomes" id="UP000325690"/>
    </source>
</evidence>
<protein>
    <submittedName>
        <fullName evidence="1">Uncharacterized protein</fullName>
    </submittedName>
</protein>
<dbReference type="EMBL" id="ANBP01000015">
    <property type="protein sequence ID" value="KAB7755975.1"/>
    <property type="molecule type" value="Genomic_DNA"/>
</dbReference>
<sequence>MLSWKYFPRGTPVTFSTTMPSSTVLVLEYSYWVPGGKFSGIANAMSSSSRGVIRSASGPSGDSR</sequence>
<reference evidence="1 2" key="1">
    <citation type="submission" date="2012-10" db="EMBL/GenBank/DDBJ databases">
        <title>The draft sequence of the Mycobacterium pheli genome.</title>
        <authorList>
            <person name="Pettersson B.M.F."/>
            <person name="Das S."/>
            <person name="Dasgupta S."/>
            <person name="Bhattacharya A."/>
            <person name="Kirsebom L.A."/>
        </authorList>
    </citation>
    <scope>NUCLEOTIDE SEQUENCE [LARGE SCALE GENOMIC DNA]</scope>
    <source>
        <strain evidence="1 2">CCUG 21000</strain>
    </source>
</reference>
<accession>A0A5N5V253</accession>
<keyword evidence="2" id="KW-1185">Reference proteome</keyword>
<evidence type="ECO:0000313" key="1">
    <source>
        <dbReference type="EMBL" id="KAB7755975.1"/>
    </source>
</evidence>
<proteinExistence type="predicted"/>
<comment type="caution">
    <text evidence="1">The sequence shown here is derived from an EMBL/GenBank/DDBJ whole genome shotgun (WGS) entry which is preliminary data.</text>
</comment>
<dbReference type="AlphaFoldDB" id="A0A5N5V253"/>
<organism evidence="1 2">
    <name type="scientific">Mycolicibacterium phlei DSM 43239 = CCUG 21000</name>
    <dbReference type="NCBI Taxonomy" id="1226750"/>
    <lineage>
        <taxon>Bacteria</taxon>
        <taxon>Bacillati</taxon>
        <taxon>Actinomycetota</taxon>
        <taxon>Actinomycetes</taxon>
        <taxon>Mycobacteriales</taxon>
        <taxon>Mycobacteriaceae</taxon>
        <taxon>Mycolicibacterium</taxon>
    </lineage>
</organism>
<name>A0A5N5V253_MYCPH</name>